<evidence type="ECO:0000313" key="2">
    <source>
        <dbReference type="Proteomes" id="UP000249661"/>
    </source>
</evidence>
<sequence>MPVVSSASSGAVNADPQSVNLAHEGEEAEWLDDELDAIAQQDLSDAKFQAAKRHFQSLANPSMEDKIRLEAARMEDEARKRRVAAKEAFEAENQSRNSNYEDSGAISDEQVSVDVVAQSWKETVQPSQDTAESRGQGQQLRVPRNRKNRLSAEEKRKSKKYGFESEFLKVLKAPNVIEDAHASASAQAMPEFSEKNKEKAFTQMIASIPAADLAEAKSDRNKIREASRRFRKIARLDGKGGYRIPGLKTSLYHYQLQGAAFMRDRENSSVQPLGGFLCDFMGFGKTIQALANIVDGRPTDPNDPIYTTLIIVPSPLVTHWNNQIINHCDGIDGSEVLTYDARTRLNTLDTAKSLQKYSVIITTYEEVRRSYPKCSKLSVPSGSQEEVSAWWDKHYEENVGPLHKIKFLRIILDEGHMIKNHASAVSIAVRALTGLYKWILTGTPIHNYLDELYPQFDFLGVPGTQDHEKFFKDFCRDENGHSRLVNLLRSFMFRRTHASRLFTFPIVKLPDVKDRTISVRFCDAERVIYNAIQDVFFERFNKCAEEKHPKLAQYRCSLTMILKLRMFCSHLLTAHDMIKALLSKGTLMSKLGRMSNQQKDPQDPSFIIIQRLISVRTNPTAISDKEKEHLGHSTSLQGDKEKLVKNYYEYMRRLHDEEEWDERLERNECPQCRSIPVYPVITSCHHLYCEECYSSLSVNESPGQDKPTCCTCQEPIQEAAYYDMDEELETQQTQREVPKTQSKRKGATKRKSQKSFRGSASINANMEPTSVSDADEETDWIQACAGQMPSAKLTKLRELIAQWLAESPKNKVVVFTQFLDFVRIMHIMCQTQGWSAACLTGKMNLAKREASMKQFSDVNGNTNIMLASLKAGGIGLDLTAANKCILIDLWWNEAIQDQAFCRLWRHGQTQEVEYVKLIVEDTIDDHLLNLQRAKMTEIDETIGDGVLEDRATMKFLLEMFADVEVEDNGIYRLSRKGTEKNKPRARSNGKGKKKQDDPPDESETES</sequence>
<name>A0ACD1H5W2_9EURO</name>
<proteinExistence type="predicted"/>
<protein>
    <submittedName>
        <fullName evidence="1">Uncharacterized protein</fullName>
    </submittedName>
</protein>
<evidence type="ECO:0000313" key="1">
    <source>
        <dbReference type="EMBL" id="RAH69183.1"/>
    </source>
</evidence>
<organism evidence="1 2">
    <name type="scientific">Aspergillus aculeatinus CBS 121060</name>
    <dbReference type="NCBI Taxonomy" id="1448322"/>
    <lineage>
        <taxon>Eukaryota</taxon>
        <taxon>Fungi</taxon>
        <taxon>Dikarya</taxon>
        <taxon>Ascomycota</taxon>
        <taxon>Pezizomycotina</taxon>
        <taxon>Eurotiomycetes</taxon>
        <taxon>Eurotiomycetidae</taxon>
        <taxon>Eurotiales</taxon>
        <taxon>Aspergillaceae</taxon>
        <taxon>Aspergillus</taxon>
        <taxon>Aspergillus subgen. Circumdati</taxon>
    </lineage>
</organism>
<dbReference type="EMBL" id="KZ824962">
    <property type="protein sequence ID" value="RAH69183.1"/>
    <property type="molecule type" value="Genomic_DNA"/>
</dbReference>
<keyword evidence="2" id="KW-1185">Reference proteome</keyword>
<gene>
    <name evidence="1" type="ORF">BO66DRAFT_351874</name>
</gene>
<reference evidence="1" key="1">
    <citation type="submission" date="2018-02" db="EMBL/GenBank/DDBJ databases">
        <title>The genomes of Aspergillus section Nigri reveals drivers in fungal speciation.</title>
        <authorList>
            <consortium name="DOE Joint Genome Institute"/>
            <person name="Vesth T.C."/>
            <person name="Nybo J."/>
            <person name="Theobald S."/>
            <person name="Brandl J."/>
            <person name="Frisvad J.C."/>
            <person name="Nielsen K.F."/>
            <person name="Lyhne E.K."/>
            <person name="Kogle M.E."/>
            <person name="Kuo A."/>
            <person name="Riley R."/>
            <person name="Clum A."/>
            <person name="Nolan M."/>
            <person name="Lipzen A."/>
            <person name="Salamov A."/>
            <person name="Henrissat B."/>
            <person name="Wiebenga A."/>
            <person name="De vries R.P."/>
            <person name="Grigoriev I.V."/>
            <person name="Mortensen U.H."/>
            <person name="Andersen M.R."/>
            <person name="Baker S.E."/>
        </authorList>
    </citation>
    <scope>NUCLEOTIDE SEQUENCE</scope>
    <source>
        <strain evidence="1">CBS 121060</strain>
    </source>
</reference>
<accession>A0ACD1H5W2</accession>
<dbReference type="Proteomes" id="UP000249661">
    <property type="component" value="Unassembled WGS sequence"/>
</dbReference>